<dbReference type="EMBL" id="HBHX01035992">
    <property type="protein sequence ID" value="CAE0119284.1"/>
    <property type="molecule type" value="Transcribed_RNA"/>
</dbReference>
<dbReference type="AlphaFoldDB" id="A0A7S3B1A5"/>
<name>A0A7S3B1A5_9EUKA</name>
<organism evidence="1">
    <name type="scientific">Haptolina ericina</name>
    <dbReference type="NCBI Taxonomy" id="156174"/>
    <lineage>
        <taxon>Eukaryota</taxon>
        <taxon>Haptista</taxon>
        <taxon>Haptophyta</taxon>
        <taxon>Prymnesiophyceae</taxon>
        <taxon>Prymnesiales</taxon>
        <taxon>Prymnesiaceae</taxon>
        <taxon>Haptolina</taxon>
    </lineage>
</organism>
<sequence>MRKWLQQLIKGNILRGSIDTGISVHDLVRDCMIRRAEVAREGGLQMMQREAVPLLIAAFDAEAPAAAYVVSNLHWHLKQAQQPMAPIQYDEVLIRVLTHEIGSIRKQATVAIGRAQLSAAADACDLVGDHQRAAELMYAACAGRGVAAGADSQRGWASLKLLEEAGRGSPASRKLERLLLATLSFSSEGGFAFGSTEHVAMMRRIEALSGEVAGSGGDSGLSSTEIYERELGLSLGPVLNGFGHEHISGYAGPVTREVVAQAQEELRQAAMHSFQAAAAAPNALLWGIANTFAVFVRCFPRQHPLPEFSWETSFGVDGAYLREAIEGYDFDTCHPVSKQTHMNTNFFAFGVEPLVMLLRWGDLLIVRAGIAKVLESHRKMLNQLQQGEATADGLCYEIFNSCVLFGAALLAAGDREGLREFLTHSCISAVLDDEATRTSFASFWGAWGWKTEGHCHSTLDTFLLMARGLSALIESDTEASRTPLRAWLPPAAELLRIAESECAFLSYAVGENHPALLCARLHGERLGEWQVAVEVATGVLAIEQFNPLLRTEAYRLLGTAHAALGRRAAACEAGESAMAEAAKAQYVWLEMLSLRDVLRWCEAHEAAGVRLRLNAVVERVNATAEELKSVLGEDILI</sequence>
<reference evidence="1" key="1">
    <citation type="submission" date="2021-01" db="EMBL/GenBank/DDBJ databases">
        <authorList>
            <person name="Corre E."/>
            <person name="Pelletier E."/>
            <person name="Niang G."/>
            <person name="Scheremetjew M."/>
            <person name="Finn R."/>
            <person name="Kale V."/>
            <person name="Holt S."/>
            <person name="Cochrane G."/>
            <person name="Meng A."/>
            <person name="Brown T."/>
            <person name="Cohen L."/>
        </authorList>
    </citation>
    <scope>NUCLEOTIDE SEQUENCE</scope>
    <source>
        <strain evidence="1">CCMP281</strain>
    </source>
</reference>
<evidence type="ECO:0000313" key="1">
    <source>
        <dbReference type="EMBL" id="CAE0119284.1"/>
    </source>
</evidence>
<accession>A0A7S3B1A5</accession>
<gene>
    <name evidence="1" type="ORF">HERI1096_LOCUS19983</name>
</gene>
<protein>
    <submittedName>
        <fullName evidence="1">Uncharacterized protein</fullName>
    </submittedName>
</protein>
<proteinExistence type="predicted"/>